<dbReference type="SMART" id="SM00382">
    <property type="entry name" value="AAA"/>
    <property type="match status" value="1"/>
</dbReference>
<protein>
    <submittedName>
        <fullName evidence="5">ABC transporter ATP-binding protein</fullName>
    </submittedName>
</protein>
<keyword evidence="3 5" id="KW-0067">ATP-binding</keyword>
<sequence length="281" mass="31112">MESAIEVHQLEKKYRNKMALDSISFQVAKGEIFGFLGPSGSGKTTTVKILTTQLLPSAGEAIVLGRRAVGKRDPYLLSKIGIMTDNSGIYERLTVFDNLSLFCGLYGAPVRNVSDTLESVNLAGEMKTPVHQLSKGMKQRVTLARALLHKPELLFLDEPTSALDPANTAQIHAALRQLNEQGTTIFLTTHDMMEAEQLCHRVAFLNNGRISVLDTPERLKLQHADRTIDVTTADGRYVVNNDSEGAERIREWMRAGRLLSIHSNEPTLGDLFVRLTGRSLQ</sequence>
<dbReference type="InterPro" id="IPR027417">
    <property type="entry name" value="P-loop_NTPase"/>
</dbReference>
<evidence type="ECO:0000256" key="2">
    <source>
        <dbReference type="ARBA" id="ARBA00022741"/>
    </source>
</evidence>
<dbReference type="InterPro" id="IPR003439">
    <property type="entry name" value="ABC_transporter-like_ATP-bd"/>
</dbReference>
<evidence type="ECO:0000256" key="1">
    <source>
        <dbReference type="ARBA" id="ARBA00022448"/>
    </source>
</evidence>
<reference evidence="6" key="1">
    <citation type="journal article" date="2019" name="Int. J. Syst. Evol. Microbiol.">
        <title>The Global Catalogue of Microorganisms (GCM) 10K type strain sequencing project: providing services to taxonomists for standard genome sequencing and annotation.</title>
        <authorList>
            <consortium name="The Broad Institute Genomics Platform"/>
            <consortium name="The Broad Institute Genome Sequencing Center for Infectious Disease"/>
            <person name="Wu L."/>
            <person name="Ma J."/>
        </authorList>
    </citation>
    <scope>NUCLEOTIDE SEQUENCE [LARGE SCALE GENOMIC DNA]</scope>
    <source>
        <strain evidence="6">CGMCC 4.1641</strain>
    </source>
</reference>
<dbReference type="Proteomes" id="UP001595755">
    <property type="component" value="Unassembled WGS sequence"/>
</dbReference>
<dbReference type="PROSITE" id="PS00211">
    <property type="entry name" value="ABC_TRANSPORTER_1"/>
    <property type="match status" value="1"/>
</dbReference>
<name>A0ABV8S319_9BACL</name>
<evidence type="ECO:0000313" key="5">
    <source>
        <dbReference type="EMBL" id="MFC4301936.1"/>
    </source>
</evidence>
<organism evidence="5 6">
    <name type="scientific">Cohnella boryungensis</name>
    <dbReference type="NCBI Taxonomy" id="768479"/>
    <lineage>
        <taxon>Bacteria</taxon>
        <taxon>Bacillati</taxon>
        <taxon>Bacillota</taxon>
        <taxon>Bacilli</taxon>
        <taxon>Bacillales</taxon>
        <taxon>Paenibacillaceae</taxon>
        <taxon>Cohnella</taxon>
    </lineage>
</organism>
<keyword evidence="6" id="KW-1185">Reference proteome</keyword>
<dbReference type="CDD" id="cd03230">
    <property type="entry name" value="ABC_DR_subfamily_A"/>
    <property type="match status" value="1"/>
</dbReference>
<comment type="caution">
    <text evidence="5">The sequence shown here is derived from an EMBL/GenBank/DDBJ whole genome shotgun (WGS) entry which is preliminary data.</text>
</comment>
<dbReference type="InterPro" id="IPR017871">
    <property type="entry name" value="ABC_transporter-like_CS"/>
</dbReference>
<accession>A0ABV8S319</accession>
<gene>
    <name evidence="5" type="ORF">ACFO1S_00615</name>
</gene>
<dbReference type="PANTHER" id="PTHR42711">
    <property type="entry name" value="ABC TRANSPORTER ATP-BINDING PROTEIN"/>
    <property type="match status" value="1"/>
</dbReference>
<dbReference type="PROSITE" id="PS50893">
    <property type="entry name" value="ABC_TRANSPORTER_2"/>
    <property type="match status" value="1"/>
</dbReference>
<dbReference type="EMBL" id="JBHSED010000002">
    <property type="protein sequence ID" value="MFC4301936.1"/>
    <property type="molecule type" value="Genomic_DNA"/>
</dbReference>
<dbReference type="Pfam" id="PF00005">
    <property type="entry name" value="ABC_tran"/>
    <property type="match status" value="1"/>
</dbReference>
<dbReference type="SUPFAM" id="SSF52540">
    <property type="entry name" value="P-loop containing nucleoside triphosphate hydrolases"/>
    <property type="match status" value="1"/>
</dbReference>
<dbReference type="PANTHER" id="PTHR42711:SF13">
    <property type="entry name" value="ABC TRANSPORTER, ATP-BINDING PROTEIN"/>
    <property type="match status" value="1"/>
</dbReference>
<dbReference type="RefSeq" id="WP_204604034.1">
    <property type="nucleotide sequence ID" value="NZ_JBHSED010000002.1"/>
</dbReference>
<evidence type="ECO:0000313" key="6">
    <source>
        <dbReference type="Proteomes" id="UP001595755"/>
    </source>
</evidence>
<evidence type="ECO:0000259" key="4">
    <source>
        <dbReference type="PROSITE" id="PS50893"/>
    </source>
</evidence>
<dbReference type="Gene3D" id="3.40.50.300">
    <property type="entry name" value="P-loop containing nucleotide triphosphate hydrolases"/>
    <property type="match status" value="1"/>
</dbReference>
<dbReference type="GO" id="GO:0005524">
    <property type="term" value="F:ATP binding"/>
    <property type="evidence" value="ECO:0007669"/>
    <property type="project" value="UniProtKB-KW"/>
</dbReference>
<keyword evidence="2" id="KW-0547">Nucleotide-binding</keyword>
<keyword evidence="1" id="KW-0813">Transport</keyword>
<feature type="domain" description="ABC transporter" evidence="4">
    <location>
        <begin position="5"/>
        <end position="232"/>
    </location>
</feature>
<dbReference type="InterPro" id="IPR003593">
    <property type="entry name" value="AAA+_ATPase"/>
</dbReference>
<dbReference type="InterPro" id="IPR050763">
    <property type="entry name" value="ABC_transporter_ATP-binding"/>
</dbReference>
<proteinExistence type="predicted"/>
<evidence type="ECO:0000256" key="3">
    <source>
        <dbReference type="ARBA" id="ARBA00022840"/>
    </source>
</evidence>